<dbReference type="PROSITE" id="PS50977">
    <property type="entry name" value="HTH_TETR_2"/>
    <property type="match status" value="1"/>
</dbReference>
<feature type="DNA-binding region" description="H-T-H motif" evidence="2">
    <location>
        <begin position="45"/>
        <end position="64"/>
    </location>
</feature>
<accession>A0A928VJ10</accession>
<keyword evidence="5" id="KW-1185">Reference proteome</keyword>
<dbReference type="Pfam" id="PF17918">
    <property type="entry name" value="TetR_C_15"/>
    <property type="match status" value="1"/>
</dbReference>
<keyword evidence="1 2" id="KW-0238">DNA-binding</keyword>
<evidence type="ECO:0000256" key="1">
    <source>
        <dbReference type="ARBA" id="ARBA00023125"/>
    </source>
</evidence>
<dbReference type="EMBL" id="JADEXQ010000017">
    <property type="protein sequence ID" value="MBE9029496.1"/>
    <property type="molecule type" value="Genomic_DNA"/>
</dbReference>
<sequence length="209" mass="23688">MVEKSADNASRAWRKPKQARSLARVNRILDVAEAMFVRDGYAAATTKQIAAEAKVPIGSLYQFFPDKSAILQALAERYTDLLNAQLQQFDTEALLSLPLPEYVQRFNESIDQFFADNPGYRATFIEITTSMPETDEAMDRQLIQTFTRILPKLNDTLSKADCEAIAFVLVKSVGNLLWVASGQTPEFRQRLVRETQQLTLNYLQSYLPN</sequence>
<dbReference type="Gene3D" id="1.10.357.10">
    <property type="entry name" value="Tetracycline Repressor, domain 2"/>
    <property type="match status" value="1"/>
</dbReference>
<dbReference type="Pfam" id="PF00440">
    <property type="entry name" value="TetR_N"/>
    <property type="match status" value="1"/>
</dbReference>
<gene>
    <name evidence="4" type="ORF">IQ266_06930</name>
</gene>
<feature type="domain" description="HTH tetR-type" evidence="3">
    <location>
        <begin position="22"/>
        <end position="82"/>
    </location>
</feature>
<dbReference type="GO" id="GO:0000976">
    <property type="term" value="F:transcription cis-regulatory region binding"/>
    <property type="evidence" value="ECO:0007669"/>
    <property type="project" value="TreeGrafter"/>
</dbReference>
<organism evidence="4 5">
    <name type="scientific">Romeriopsis navalis LEGE 11480</name>
    <dbReference type="NCBI Taxonomy" id="2777977"/>
    <lineage>
        <taxon>Bacteria</taxon>
        <taxon>Bacillati</taxon>
        <taxon>Cyanobacteriota</taxon>
        <taxon>Cyanophyceae</taxon>
        <taxon>Leptolyngbyales</taxon>
        <taxon>Leptolyngbyaceae</taxon>
        <taxon>Romeriopsis</taxon>
        <taxon>Romeriopsis navalis</taxon>
    </lineage>
</organism>
<dbReference type="InterPro" id="IPR009057">
    <property type="entry name" value="Homeodomain-like_sf"/>
</dbReference>
<dbReference type="GO" id="GO:0003700">
    <property type="term" value="F:DNA-binding transcription factor activity"/>
    <property type="evidence" value="ECO:0007669"/>
    <property type="project" value="TreeGrafter"/>
</dbReference>
<evidence type="ECO:0000313" key="4">
    <source>
        <dbReference type="EMBL" id="MBE9029496.1"/>
    </source>
</evidence>
<dbReference type="AlphaFoldDB" id="A0A928VJ10"/>
<dbReference type="InterPro" id="IPR041669">
    <property type="entry name" value="TetR_C_15"/>
</dbReference>
<dbReference type="Proteomes" id="UP000625316">
    <property type="component" value="Unassembled WGS sequence"/>
</dbReference>
<dbReference type="SUPFAM" id="SSF46689">
    <property type="entry name" value="Homeodomain-like"/>
    <property type="match status" value="1"/>
</dbReference>
<proteinExistence type="predicted"/>
<protein>
    <submittedName>
        <fullName evidence="4">TetR family transcriptional regulator</fullName>
    </submittedName>
</protein>
<comment type="caution">
    <text evidence="4">The sequence shown here is derived from an EMBL/GenBank/DDBJ whole genome shotgun (WGS) entry which is preliminary data.</text>
</comment>
<dbReference type="RefSeq" id="WP_264324316.1">
    <property type="nucleotide sequence ID" value="NZ_JADEXQ010000017.1"/>
</dbReference>
<dbReference type="InterPro" id="IPR001647">
    <property type="entry name" value="HTH_TetR"/>
</dbReference>
<dbReference type="PANTHER" id="PTHR30055:SF226">
    <property type="entry name" value="HTH-TYPE TRANSCRIPTIONAL REGULATOR PKSA"/>
    <property type="match status" value="1"/>
</dbReference>
<evidence type="ECO:0000259" key="3">
    <source>
        <dbReference type="PROSITE" id="PS50977"/>
    </source>
</evidence>
<evidence type="ECO:0000313" key="5">
    <source>
        <dbReference type="Proteomes" id="UP000625316"/>
    </source>
</evidence>
<dbReference type="InterPro" id="IPR050109">
    <property type="entry name" value="HTH-type_TetR-like_transc_reg"/>
</dbReference>
<name>A0A928VJ10_9CYAN</name>
<dbReference type="PANTHER" id="PTHR30055">
    <property type="entry name" value="HTH-TYPE TRANSCRIPTIONAL REGULATOR RUTR"/>
    <property type="match status" value="1"/>
</dbReference>
<evidence type="ECO:0000256" key="2">
    <source>
        <dbReference type="PROSITE-ProRule" id="PRU00335"/>
    </source>
</evidence>
<reference evidence="4" key="1">
    <citation type="submission" date="2020-10" db="EMBL/GenBank/DDBJ databases">
        <authorList>
            <person name="Castelo-Branco R."/>
            <person name="Eusebio N."/>
            <person name="Adriana R."/>
            <person name="Vieira A."/>
            <person name="Brugerolle De Fraissinette N."/>
            <person name="Rezende De Castro R."/>
            <person name="Schneider M.P."/>
            <person name="Vasconcelos V."/>
            <person name="Leao P.N."/>
        </authorList>
    </citation>
    <scope>NUCLEOTIDE SEQUENCE</scope>
    <source>
        <strain evidence="4">LEGE 11480</strain>
    </source>
</reference>
<dbReference type="PRINTS" id="PR00455">
    <property type="entry name" value="HTHTETR"/>
</dbReference>